<dbReference type="OrthoDB" id="425344at2759"/>
<dbReference type="Gene3D" id="3.40.50.2300">
    <property type="match status" value="2"/>
</dbReference>
<dbReference type="Gene3D" id="2.10.50.30">
    <property type="entry name" value="GPCR, family 3, nine cysteines domain"/>
    <property type="match status" value="1"/>
</dbReference>
<dbReference type="EnsemblMetazoa" id="XM_038204058.1">
    <property type="protein sequence ID" value="XP_038059986.1"/>
    <property type="gene ID" value="LOC119730977"/>
</dbReference>
<dbReference type="Pfam" id="PF07562">
    <property type="entry name" value="NCD3G"/>
    <property type="match status" value="1"/>
</dbReference>
<keyword evidence="9" id="KW-0325">Glycoprotein</keyword>
<dbReference type="InterPro" id="IPR000337">
    <property type="entry name" value="GPCR_3"/>
</dbReference>
<reference evidence="14" key="1">
    <citation type="submission" date="2022-11" db="UniProtKB">
        <authorList>
            <consortium name="EnsemblMetazoa"/>
        </authorList>
    </citation>
    <scope>IDENTIFICATION</scope>
</reference>
<feature type="transmembrane region" description="Helical" evidence="11">
    <location>
        <begin position="613"/>
        <end position="633"/>
    </location>
</feature>
<evidence type="ECO:0000256" key="7">
    <source>
        <dbReference type="ARBA" id="ARBA00023136"/>
    </source>
</evidence>
<dbReference type="AlphaFoldDB" id="A0A914A975"/>
<feature type="signal peptide" evidence="12">
    <location>
        <begin position="1"/>
        <end position="21"/>
    </location>
</feature>
<evidence type="ECO:0000256" key="8">
    <source>
        <dbReference type="ARBA" id="ARBA00023170"/>
    </source>
</evidence>
<keyword evidence="10" id="KW-0807">Transducer</keyword>
<evidence type="ECO:0000313" key="14">
    <source>
        <dbReference type="EnsemblMetazoa" id="XP_038059986.1"/>
    </source>
</evidence>
<name>A0A914A975_PATMI</name>
<evidence type="ECO:0000313" key="15">
    <source>
        <dbReference type="Proteomes" id="UP000887568"/>
    </source>
</evidence>
<dbReference type="GO" id="GO:0004930">
    <property type="term" value="F:G protein-coupled receptor activity"/>
    <property type="evidence" value="ECO:0007669"/>
    <property type="project" value="UniProtKB-KW"/>
</dbReference>
<evidence type="ECO:0000259" key="13">
    <source>
        <dbReference type="PROSITE" id="PS50259"/>
    </source>
</evidence>
<dbReference type="PRINTS" id="PR00248">
    <property type="entry name" value="GPCRMGR"/>
</dbReference>
<dbReference type="GO" id="GO:0005886">
    <property type="term" value="C:plasma membrane"/>
    <property type="evidence" value="ECO:0007669"/>
    <property type="project" value="UniProtKB-SubCell"/>
</dbReference>
<comment type="subcellular location">
    <subcellularLocation>
        <location evidence="1">Cell membrane</location>
        <topology evidence="1">Multi-pass membrane protein</topology>
    </subcellularLocation>
</comment>
<dbReference type="InterPro" id="IPR017978">
    <property type="entry name" value="GPCR_3_C"/>
</dbReference>
<evidence type="ECO:0000256" key="12">
    <source>
        <dbReference type="SAM" id="SignalP"/>
    </source>
</evidence>
<dbReference type="PANTHER" id="PTHR24060">
    <property type="entry name" value="METABOTROPIC GLUTAMATE RECEPTOR"/>
    <property type="match status" value="1"/>
</dbReference>
<evidence type="ECO:0000256" key="9">
    <source>
        <dbReference type="ARBA" id="ARBA00023180"/>
    </source>
</evidence>
<protein>
    <recommendedName>
        <fullName evidence="13">G-protein coupled receptors family 3 profile domain-containing protein</fullName>
    </recommendedName>
</protein>
<dbReference type="InterPro" id="IPR001828">
    <property type="entry name" value="ANF_lig-bd_rcpt"/>
</dbReference>
<evidence type="ECO:0000256" key="11">
    <source>
        <dbReference type="SAM" id="Phobius"/>
    </source>
</evidence>
<keyword evidence="6" id="KW-0297">G-protein coupled receptor</keyword>
<dbReference type="Pfam" id="PF01094">
    <property type="entry name" value="ANF_receptor"/>
    <property type="match status" value="1"/>
</dbReference>
<dbReference type="Proteomes" id="UP000887568">
    <property type="component" value="Unplaced"/>
</dbReference>
<evidence type="ECO:0000256" key="10">
    <source>
        <dbReference type="ARBA" id="ARBA00023224"/>
    </source>
</evidence>
<proteinExistence type="predicted"/>
<feature type="chain" id="PRO_5037033752" description="G-protein coupled receptors family 3 profile domain-containing protein" evidence="12">
    <location>
        <begin position="22"/>
        <end position="932"/>
    </location>
</feature>
<keyword evidence="8" id="KW-0675">Receptor</keyword>
<dbReference type="InterPro" id="IPR011500">
    <property type="entry name" value="GPCR_3_9-Cys_dom"/>
</dbReference>
<keyword evidence="15" id="KW-1185">Reference proteome</keyword>
<dbReference type="InterPro" id="IPR028082">
    <property type="entry name" value="Peripla_BP_I"/>
</dbReference>
<feature type="transmembrane region" description="Helical" evidence="11">
    <location>
        <begin position="573"/>
        <end position="593"/>
    </location>
</feature>
<dbReference type="PRINTS" id="PR01176">
    <property type="entry name" value="GABABRECEPTR"/>
</dbReference>
<keyword evidence="4 12" id="KW-0732">Signal</keyword>
<evidence type="ECO:0000256" key="4">
    <source>
        <dbReference type="ARBA" id="ARBA00022729"/>
    </source>
</evidence>
<feature type="transmembrane region" description="Helical" evidence="11">
    <location>
        <begin position="793"/>
        <end position="814"/>
    </location>
</feature>
<dbReference type="SUPFAM" id="SSF53822">
    <property type="entry name" value="Periplasmic binding protein-like I"/>
    <property type="match status" value="1"/>
</dbReference>
<keyword evidence="5 11" id="KW-1133">Transmembrane helix</keyword>
<dbReference type="GeneID" id="119730977"/>
<organism evidence="14 15">
    <name type="scientific">Patiria miniata</name>
    <name type="common">Bat star</name>
    <name type="synonym">Asterina miniata</name>
    <dbReference type="NCBI Taxonomy" id="46514"/>
    <lineage>
        <taxon>Eukaryota</taxon>
        <taxon>Metazoa</taxon>
        <taxon>Echinodermata</taxon>
        <taxon>Eleutherozoa</taxon>
        <taxon>Asterozoa</taxon>
        <taxon>Asteroidea</taxon>
        <taxon>Valvatacea</taxon>
        <taxon>Valvatida</taxon>
        <taxon>Asterinidae</taxon>
        <taxon>Patiria</taxon>
    </lineage>
</organism>
<feature type="transmembrane region" description="Helical" evidence="11">
    <location>
        <begin position="639"/>
        <end position="658"/>
    </location>
</feature>
<dbReference type="Pfam" id="PF00003">
    <property type="entry name" value="7tm_3"/>
    <property type="match status" value="1"/>
</dbReference>
<feature type="transmembrane region" description="Helical" evidence="11">
    <location>
        <begin position="765"/>
        <end position="787"/>
    </location>
</feature>
<feature type="domain" description="G-protein coupled receptors family 3 profile" evidence="13">
    <location>
        <begin position="573"/>
        <end position="828"/>
    </location>
</feature>
<feature type="transmembrane region" description="Helical" evidence="11">
    <location>
        <begin position="732"/>
        <end position="753"/>
    </location>
</feature>
<keyword evidence="3 11" id="KW-0812">Transmembrane</keyword>
<dbReference type="OMA" id="RLEAMAW"/>
<evidence type="ECO:0000256" key="5">
    <source>
        <dbReference type="ARBA" id="ARBA00022989"/>
    </source>
</evidence>
<dbReference type="FunFam" id="2.10.50.30:FF:000004">
    <property type="entry name" value="Taste receptor type 1 member 3-like protein"/>
    <property type="match status" value="1"/>
</dbReference>
<keyword evidence="7 11" id="KW-0472">Membrane</keyword>
<evidence type="ECO:0000256" key="1">
    <source>
        <dbReference type="ARBA" id="ARBA00004651"/>
    </source>
</evidence>
<evidence type="ECO:0000256" key="6">
    <source>
        <dbReference type="ARBA" id="ARBA00023040"/>
    </source>
</evidence>
<dbReference type="PROSITE" id="PS50259">
    <property type="entry name" value="G_PROTEIN_RECEP_F3_4"/>
    <property type="match status" value="1"/>
</dbReference>
<sequence length="932" mass="103542">MFACFFTVIVSTFLTVARTQAAVDVYEETGDYIIGGLLPVFEEGARCNFSLRELETLHRLEAMAWAVRGINNRSDILPGIRLGFRIYDTCSYEPTTVARATLFVPDASINLGAPASCNDPPEDWKPVIGVVGAEMSSTTKAAAQLFGVYKIPLISFFATTEELSDSNRYPYFLRMIPTDDQQVKAIIALMEYFEFHYVSIIYSGDSYGRNALNNFRNNLAYSSNLCIGVEFEISTFTLEFVLDIVVQSIIDQADTAKVLIMFTQTNHANRILAIMTKLGAQGKLQIIGSDGWGMSIGEIKLGNREMARGAIKTQLPDEEVPEFEDYFQTLLRASNNSLPGHKNPWLWRYVLRYQLHCFFEEGCDTAYGKGFSESSGVSRVIDAVKTYAYALDEMVIEYCLKTTNSSPPCNVSEMIVEGDTLFTHMKSVIEPESPYRSMFTHASGQVMQEQYELEVIKLKDSPKKEFELKRIGVYKYKERNLTITEPNIPWGVPGDAGEYSPPPSYCSRPCEPGFIRTGIGSRECCWECTPCAVRDVVVNETVCITCENRENPDDARLNCEAAKPLYIHWEDPVAIVLMVVTSLGILSTGLAFFGYFRNNKHPLIKASSRELSYIMLLGVLLCYGLVFSFFGQPSVATCYVIRIGFMLGFTFTYAPLLTRANRIYRIFRAGKRSTKRPSFISPWSQVIIASGFIVIQLVISITWQINDPPAPVEKVPTAGSVELMCNINTNEMIMSLSYNVILVLLCSVHAFMTRKVPNNYNESRFISMSVYTTMVIWLAFIPCFFLLPGAVVQLVVMAVALIISGSITLAFMFFPKLYAVHFVSEDNVHAAGTYRDPGSITDAGNIGVGGGGSGGSSGSSKKKLAALRFDLNSTARSLMRSSSVAPTTVNLNSQIDLRDDLAVPEGKTRQRCFQSLTPIQTGDQNDISCTGT</sequence>
<keyword evidence="2" id="KW-1003">Cell membrane</keyword>
<dbReference type="InterPro" id="IPR050726">
    <property type="entry name" value="mGluR"/>
</dbReference>
<dbReference type="RefSeq" id="XP_038059986.1">
    <property type="nucleotide sequence ID" value="XM_038204058.1"/>
</dbReference>
<feature type="transmembrane region" description="Helical" evidence="11">
    <location>
        <begin position="679"/>
        <end position="703"/>
    </location>
</feature>
<evidence type="ECO:0000256" key="3">
    <source>
        <dbReference type="ARBA" id="ARBA00022692"/>
    </source>
</evidence>
<evidence type="ECO:0000256" key="2">
    <source>
        <dbReference type="ARBA" id="ARBA00022475"/>
    </source>
</evidence>
<accession>A0A914A975</accession>
<dbReference type="InterPro" id="IPR038550">
    <property type="entry name" value="GPCR_3_9-Cys_sf"/>
</dbReference>